<organism evidence="7 8">
    <name type="scientific">Candidatus Litorirhabdus singularis</name>
    <dbReference type="NCBI Taxonomy" id="2518993"/>
    <lineage>
        <taxon>Bacteria</taxon>
        <taxon>Pseudomonadati</taxon>
        <taxon>Pseudomonadota</taxon>
        <taxon>Gammaproteobacteria</taxon>
        <taxon>Cellvibrionales</taxon>
        <taxon>Halieaceae</taxon>
        <taxon>Candidatus Litorirhabdus</taxon>
    </lineage>
</organism>
<comment type="catalytic activity">
    <reaction evidence="5">
        <text>S-methyl-5'-thioadenosine + H2O + H(+) = S-methyl-5'-thioinosine + NH4(+)</text>
        <dbReference type="Rhea" id="RHEA:25025"/>
        <dbReference type="ChEBI" id="CHEBI:15377"/>
        <dbReference type="ChEBI" id="CHEBI:15378"/>
        <dbReference type="ChEBI" id="CHEBI:17509"/>
        <dbReference type="ChEBI" id="CHEBI:28938"/>
        <dbReference type="ChEBI" id="CHEBI:48595"/>
        <dbReference type="EC" id="3.5.4.31"/>
    </reaction>
</comment>
<dbReference type="HAMAP" id="MF_01281">
    <property type="entry name" value="MTA_SAH_deamin"/>
    <property type="match status" value="1"/>
</dbReference>
<evidence type="ECO:0000259" key="6">
    <source>
        <dbReference type="Pfam" id="PF01979"/>
    </source>
</evidence>
<keyword evidence="8" id="KW-1185">Reference proteome</keyword>
<proteinExistence type="inferred from homology"/>
<reference evidence="7" key="1">
    <citation type="submission" date="2019-02" db="EMBL/GenBank/DDBJ databases">
        <authorList>
            <person name="Li S.-H."/>
        </authorList>
    </citation>
    <scope>NUCLEOTIDE SEQUENCE</scope>
    <source>
        <strain evidence="7">IMCC14734</strain>
    </source>
</reference>
<comment type="catalytic activity">
    <reaction evidence="5">
        <text>S-adenosyl-L-homocysteine + H2O + H(+) = S-inosyl-L-homocysteine + NH4(+)</text>
        <dbReference type="Rhea" id="RHEA:20716"/>
        <dbReference type="ChEBI" id="CHEBI:15377"/>
        <dbReference type="ChEBI" id="CHEBI:15378"/>
        <dbReference type="ChEBI" id="CHEBI:28938"/>
        <dbReference type="ChEBI" id="CHEBI:57856"/>
        <dbReference type="ChEBI" id="CHEBI:57985"/>
        <dbReference type="EC" id="3.5.4.28"/>
    </reaction>
</comment>
<sequence length="441" mass="47486">MEIADTLIFAGWIVPVLPEGQVLENHAVVISNGRISAVLPASEARKITAAETVELPDHTLMPGLINCHGHAAMSLLRGFADDLPLQPWLENHIWPTESEHVGPEFVRDGVNLALAEMLRSGTTCFSDMYFFPDVTANCCVEAGMRSQLSFPVFDFPSAWGKDADDYISKGLALRDDYKHSELISVVFGPHAPYTVAESALQSISTLSAELDLPVHIHLHETRQEVNDALAVTGQRPLHNLNELGLIGPRTQCVHMTELSTEDITLLAAAGAHVVHCPSSNMKLASGICPVTALHEAGVNVALGTDSAASNNRLDLMTEMRSAALLAKTESGDAAALPAAKALRMATLDGATALGKQDELGTLEIGKYADLIAIDLNTPETQPVHNVISQLVYAVSSSQVTHSWVNGQCLMSERQLQTLNLNTIKSNAAKWRHRIAGAENHD</sequence>
<dbReference type="SUPFAM" id="SSF51338">
    <property type="entry name" value="Composite domain of metallo-dependent hydrolases"/>
    <property type="match status" value="1"/>
</dbReference>
<dbReference type="RefSeq" id="WP_279246066.1">
    <property type="nucleotide sequence ID" value="NZ_SHNN01000002.1"/>
</dbReference>
<comment type="function">
    <text evidence="5">Catalyzes the deamination of 5-methylthioadenosine and S-adenosyl-L-homocysteine into 5-methylthioinosine and S-inosyl-L-homocysteine, respectively. Is also able to deaminate adenosine.</text>
</comment>
<feature type="binding site" evidence="5">
    <location>
        <position position="70"/>
    </location>
    <ligand>
        <name>Zn(2+)</name>
        <dbReference type="ChEBI" id="CHEBI:29105"/>
    </ligand>
</feature>
<protein>
    <recommendedName>
        <fullName evidence="5">5-methylthioadenosine/S-adenosylhomocysteine deaminase</fullName>
        <shortName evidence="5">MTA/SAH deaminase</shortName>
        <ecNumber evidence="5">3.5.4.28</ecNumber>
        <ecNumber evidence="5">3.5.4.31</ecNumber>
    </recommendedName>
</protein>
<dbReference type="InterPro" id="IPR050287">
    <property type="entry name" value="MTA/SAH_deaminase"/>
</dbReference>
<keyword evidence="2 5" id="KW-0479">Metal-binding</keyword>
<dbReference type="EC" id="3.5.4.31" evidence="5"/>
<dbReference type="Proteomes" id="UP001143362">
    <property type="component" value="Unassembled WGS sequence"/>
</dbReference>
<feature type="binding site" evidence="5">
    <location>
        <position position="305"/>
    </location>
    <ligand>
        <name>Zn(2+)</name>
        <dbReference type="ChEBI" id="CHEBI:29105"/>
    </ligand>
</feature>
<dbReference type="Gene3D" id="3.20.20.140">
    <property type="entry name" value="Metal-dependent hydrolases"/>
    <property type="match status" value="1"/>
</dbReference>
<dbReference type="PANTHER" id="PTHR43794:SF11">
    <property type="entry name" value="AMIDOHYDROLASE-RELATED DOMAIN-CONTAINING PROTEIN"/>
    <property type="match status" value="1"/>
</dbReference>
<comment type="similarity">
    <text evidence="5">Belongs to the metallo-dependent hydrolases superfamily. MTA/SAH deaminase family.</text>
</comment>
<evidence type="ECO:0000256" key="1">
    <source>
        <dbReference type="ARBA" id="ARBA00006745"/>
    </source>
</evidence>
<dbReference type="Gene3D" id="2.30.40.10">
    <property type="entry name" value="Urease, subunit C, domain 1"/>
    <property type="match status" value="1"/>
</dbReference>
<dbReference type="InterPro" id="IPR006680">
    <property type="entry name" value="Amidohydro-rel"/>
</dbReference>
<dbReference type="InterPro" id="IPR023512">
    <property type="entry name" value="Deaminase_MtaD/DadD"/>
</dbReference>
<dbReference type="InterPro" id="IPR011059">
    <property type="entry name" value="Metal-dep_hydrolase_composite"/>
</dbReference>
<comment type="similarity">
    <text evidence="1">Belongs to the metallo-dependent hydrolases superfamily. ATZ/TRZ family.</text>
</comment>
<dbReference type="EMBL" id="SHNN01000002">
    <property type="protein sequence ID" value="MCX2981165.1"/>
    <property type="molecule type" value="Genomic_DNA"/>
</dbReference>
<comment type="caution">
    <text evidence="5">Lacks conserved residue(s) required for the propagation of feature annotation.</text>
</comment>
<name>A0ABT3TG39_9GAMM</name>
<dbReference type="GO" id="GO:0016787">
    <property type="term" value="F:hydrolase activity"/>
    <property type="evidence" value="ECO:0007669"/>
    <property type="project" value="UniProtKB-KW"/>
</dbReference>
<dbReference type="EC" id="3.5.4.28" evidence="5"/>
<dbReference type="NCBIfam" id="NF006549">
    <property type="entry name" value="PRK09045.1"/>
    <property type="match status" value="1"/>
</dbReference>
<dbReference type="CDD" id="cd01298">
    <property type="entry name" value="ATZ_TRZ_like"/>
    <property type="match status" value="1"/>
</dbReference>
<evidence type="ECO:0000256" key="5">
    <source>
        <dbReference type="HAMAP-Rule" id="MF_01281"/>
    </source>
</evidence>
<keyword evidence="4 5" id="KW-0862">Zinc</keyword>
<feature type="binding site" evidence="5">
    <location>
        <position position="217"/>
    </location>
    <ligand>
        <name>Zn(2+)</name>
        <dbReference type="ChEBI" id="CHEBI:29105"/>
    </ligand>
</feature>
<evidence type="ECO:0000256" key="2">
    <source>
        <dbReference type="ARBA" id="ARBA00022723"/>
    </source>
</evidence>
<feature type="binding site" evidence="5">
    <location>
        <position position="190"/>
    </location>
    <ligand>
        <name>substrate</name>
    </ligand>
</feature>
<feature type="binding site" evidence="5">
    <location>
        <position position="68"/>
    </location>
    <ligand>
        <name>Zn(2+)</name>
        <dbReference type="ChEBI" id="CHEBI:29105"/>
    </ligand>
</feature>
<dbReference type="SUPFAM" id="SSF51556">
    <property type="entry name" value="Metallo-dependent hydrolases"/>
    <property type="match status" value="1"/>
</dbReference>
<evidence type="ECO:0000313" key="8">
    <source>
        <dbReference type="Proteomes" id="UP001143362"/>
    </source>
</evidence>
<feature type="binding site" evidence="5">
    <location>
        <position position="97"/>
    </location>
    <ligand>
        <name>substrate</name>
    </ligand>
</feature>
<feature type="binding site" evidence="5">
    <location>
        <position position="305"/>
    </location>
    <ligand>
        <name>substrate</name>
    </ligand>
</feature>
<feature type="domain" description="Amidohydrolase-related" evidence="6">
    <location>
        <begin position="59"/>
        <end position="407"/>
    </location>
</feature>
<feature type="binding site" evidence="5">
    <location>
        <position position="220"/>
    </location>
    <ligand>
        <name>substrate</name>
    </ligand>
</feature>
<dbReference type="PANTHER" id="PTHR43794">
    <property type="entry name" value="AMINOHYDROLASE SSNA-RELATED"/>
    <property type="match status" value="1"/>
</dbReference>
<dbReference type="InterPro" id="IPR032466">
    <property type="entry name" value="Metal_Hydrolase"/>
</dbReference>
<keyword evidence="3 5" id="KW-0378">Hydrolase</keyword>
<comment type="cofactor">
    <cofactor evidence="5">
        <name>Zn(2+)</name>
        <dbReference type="ChEBI" id="CHEBI:29105"/>
    </cofactor>
    <text evidence="5">Binds 1 zinc ion per subunit.</text>
</comment>
<dbReference type="Pfam" id="PF01979">
    <property type="entry name" value="Amidohydro_1"/>
    <property type="match status" value="1"/>
</dbReference>
<accession>A0ABT3TG39</accession>
<evidence type="ECO:0000313" key="7">
    <source>
        <dbReference type="EMBL" id="MCX2981165.1"/>
    </source>
</evidence>
<evidence type="ECO:0000256" key="3">
    <source>
        <dbReference type="ARBA" id="ARBA00022801"/>
    </source>
</evidence>
<gene>
    <name evidence="5" type="primary">mtaD</name>
    <name evidence="7" type="ORF">EYC98_09840</name>
</gene>
<comment type="caution">
    <text evidence="7">The sequence shown here is derived from an EMBL/GenBank/DDBJ whole genome shotgun (WGS) entry which is preliminary data.</text>
</comment>
<evidence type="ECO:0000256" key="4">
    <source>
        <dbReference type="ARBA" id="ARBA00022833"/>
    </source>
</evidence>